<proteinExistence type="predicted"/>
<evidence type="ECO:0000313" key="1">
    <source>
        <dbReference type="EMBL" id="KAK3356324.1"/>
    </source>
</evidence>
<evidence type="ECO:0000313" key="2">
    <source>
        <dbReference type="Proteomes" id="UP001275084"/>
    </source>
</evidence>
<reference evidence="1" key="1">
    <citation type="journal article" date="2023" name="Mol. Phylogenet. Evol.">
        <title>Genome-scale phylogeny and comparative genomics of the fungal order Sordariales.</title>
        <authorList>
            <person name="Hensen N."/>
            <person name="Bonometti L."/>
            <person name="Westerberg I."/>
            <person name="Brannstrom I.O."/>
            <person name="Guillou S."/>
            <person name="Cros-Aarteil S."/>
            <person name="Calhoun S."/>
            <person name="Haridas S."/>
            <person name="Kuo A."/>
            <person name="Mondo S."/>
            <person name="Pangilinan J."/>
            <person name="Riley R."/>
            <person name="LaButti K."/>
            <person name="Andreopoulos B."/>
            <person name="Lipzen A."/>
            <person name="Chen C."/>
            <person name="Yan M."/>
            <person name="Daum C."/>
            <person name="Ng V."/>
            <person name="Clum A."/>
            <person name="Steindorff A."/>
            <person name="Ohm R.A."/>
            <person name="Martin F."/>
            <person name="Silar P."/>
            <person name="Natvig D.O."/>
            <person name="Lalanne C."/>
            <person name="Gautier V."/>
            <person name="Ament-Velasquez S.L."/>
            <person name="Kruys A."/>
            <person name="Hutchinson M.I."/>
            <person name="Powell A.J."/>
            <person name="Barry K."/>
            <person name="Miller A.N."/>
            <person name="Grigoriev I.V."/>
            <person name="Debuchy R."/>
            <person name="Gladieux P."/>
            <person name="Hiltunen Thoren M."/>
            <person name="Johannesson H."/>
        </authorList>
    </citation>
    <scope>NUCLEOTIDE SEQUENCE</scope>
    <source>
        <strain evidence="1">CBS 955.72</strain>
    </source>
</reference>
<dbReference type="SUPFAM" id="SSF48576">
    <property type="entry name" value="Terpenoid synthases"/>
    <property type="match status" value="1"/>
</dbReference>
<dbReference type="EMBL" id="JAUIQD010000003">
    <property type="protein sequence ID" value="KAK3356324.1"/>
    <property type="molecule type" value="Genomic_DNA"/>
</dbReference>
<dbReference type="Proteomes" id="UP001275084">
    <property type="component" value="Unassembled WGS sequence"/>
</dbReference>
<accession>A0AAJ0MF33</accession>
<dbReference type="AlphaFoldDB" id="A0AAJ0MF33"/>
<organism evidence="1 2">
    <name type="scientific">Lasiosphaeria hispida</name>
    <dbReference type="NCBI Taxonomy" id="260671"/>
    <lineage>
        <taxon>Eukaryota</taxon>
        <taxon>Fungi</taxon>
        <taxon>Dikarya</taxon>
        <taxon>Ascomycota</taxon>
        <taxon>Pezizomycotina</taxon>
        <taxon>Sordariomycetes</taxon>
        <taxon>Sordariomycetidae</taxon>
        <taxon>Sordariales</taxon>
        <taxon>Lasiosphaeriaceae</taxon>
        <taxon>Lasiosphaeria</taxon>
    </lineage>
</organism>
<name>A0AAJ0MF33_9PEZI</name>
<dbReference type="Pfam" id="PF19086">
    <property type="entry name" value="Terpene_syn_C_2"/>
    <property type="match status" value="1"/>
</dbReference>
<dbReference type="Gene3D" id="1.10.600.10">
    <property type="entry name" value="Farnesyl Diphosphate Synthase"/>
    <property type="match status" value="1"/>
</dbReference>
<comment type="caution">
    <text evidence="1">The sequence shown here is derived from an EMBL/GenBank/DDBJ whole genome shotgun (WGS) entry which is preliminary data.</text>
</comment>
<sequence length="233" mass="26917">MLAYRYGNLARCRTSTDLMTLFYAFDEYTDVEDELVMREMADILMDGMRNLDKVRPQGECFLGEMARHYWVIRHHTSGCLPSFTLVELELDIAEEIHYRPLPERMRDCALYLISAERARGHTLQNLVTVVMYQMDLGTQEAADWIGDWSDGVAHDFVTYWASLPSWGPEVNHQVKHGTVLRVRPFSGRGRCTCSLVSIRSMRARQLSAITLRMMTSGTRLLLFRFFDEGCART</sequence>
<gene>
    <name evidence="1" type="ORF">B0T25DRAFT_516018</name>
</gene>
<reference evidence="1" key="2">
    <citation type="submission" date="2023-06" db="EMBL/GenBank/DDBJ databases">
        <authorList>
            <consortium name="Lawrence Berkeley National Laboratory"/>
            <person name="Haridas S."/>
            <person name="Hensen N."/>
            <person name="Bonometti L."/>
            <person name="Westerberg I."/>
            <person name="Brannstrom I.O."/>
            <person name="Guillou S."/>
            <person name="Cros-Aarteil S."/>
            <person name="Calhoun S."/>
            <person name="Kuo A."/>
            <person name="Mondo S."/>
            <person name="Pangilinan J."/>
            <person name="Riley R."/>
            <person name="Labutti K."/>
            <person name="Andreopoulos B."/>
            <person name="Lipzen A."/>
            <person name="Chen C."/>
            <person name="Yanf M."/>
            <person name="Daum C."/>
            <person name="Ng V."/>
            <person name="Clum A."/>
            <person name="Steindorff A."/>
            <person name="Ohm R."/>
            <person name="Martin F."/>
            <person name="Silar P."/>
            <person name="Natvig D."/>
            <person name="Lalanne C."/>
            <person name="Gautier V."/>
            <person name="Ament-Velasquez S.L."/>
            <person name="Kruys A."/>
            <person name="Hutchinson M.I."/>
            <person name="Powell A.J."/>
            <person name="Barry K."/>
            <person name="Miller A.N."/>
            <person name="Grigoriev I.V."/>
            <person name="Debuchy R."/>
            <person name="Gladieux P."/>
            <person name="Thoren M.H."/>
            <person name="Johannesson H."/>
        </authorList>
    </citation>
    <scope>NUCLEOTIDE SEQUENCE</scope>
    <source>
        <strain evidence="1">CBS 955.72</strain>
    </source>
</reference>
<keyword evidence="2" id="KW-1185">Reference proteome</keyword>
<dbReference type="InterPro" id="IPR008949">
    <property type="entry name" value="Isoprenoid_synthase_dom_sf"/>
</dbReference>
<protein>
    <submittedName>
        <fullName evidence="1">Uncharacterized protein</fullName>
    </submittedName>
</protein>